<sequence>MDDMTDENEYREYTELFKCERDDSLIDMLEDRNHVKLKEPKRAYYPSEIALDMCHRKMVYQMVEDIETDDTTTPVMARILEMGNKCEEIIIDMAKASGRYVDDQIRMMIHDPRLKMGISGYCDMIIDESPNRTRNPK</sequence>
<evidence type="ECO:0000313" key="1">
    <source>
        <dbReference type="EMBL" id="GAF86580.1"/>
    </source>
</evidence>
<organism evidence="1">
    <name type="scientific">marine sediment metagenome</name>
    <dbReference type="NCBI Taxonomy" id="412755"/>
    <lineage>
        <taxon>unclassified sequences</taxon>
        <taxon>metagenomes</taxon>
        <taxon>ecological metagenomes</taxon>
    </lineage>
</organism>
<dbReference type="AlphaFoldDB" id="X0UDM9"/>
<name>X0UDM9_9ZZZZ</name>
<proteinExistence type="predicted"/>
<gene>
    <name evidence="1" type="ORF">S01H1_30812</name>
</gene>
<reference evidence="1" key="1">
    <citation type="journal article" date="2014" name="Front. Microbiol.">
        <title>High frequency of phylogenetically diverse reductive dehalogenase-homologous genes in deep subseafloor sedimentary metagenomes.</title>
        <authorList>
            <person name="Kawai M."/>
            <person name="Futagami T."/>
            <person name="Toyoda A."/>
            <person name="Takaki Y."/>
            <person name="Nishi S."/>
            <person name="Hori S."/>
            <person name="Arai W."/>
            <person name="Tsubouchi T."/>
            <person name="Morono Y."/>
            <person name="Uchiyama I."/>
            <person name="Ito T."/>
            <person name="Fujiyama A."/>
            <person name="Inagaki F."/>
            <person name="Takami H."/>
        </authorList>
    </citation>
    <scope>NUCLEOTIDE SEQUENCE</scope>
    <source>
        <strain evidence="1">Expedition CK06-06</strain>
    </source>
</reference>
<protein>
    <submittedName>
        <fullName evidence="1">Uncharacterized protein</fullName>
    </submittedName>
</protein>
<feature type="non-terminal residue" evidence="1">
    <location>
        <position position="137"/>
    </location>
</feature>
<accession>X0UDM9</accession>
<dbReference type="EMBL" id="BARS01018983">
    <property type="protein sequence ID" value="GAF86580.1"/>
    <property type="molecule type" value="Genomic_DNA"/>
</dbReference>
<comment type="caution">
    <text evidence="1">The sequence shown here is derived from an EMBL/GenBank/DDBJ whole genome shotgun (WGS) entry which is preliminary data.</text>
</comment>